<evidence type="ECO:0000256" key="1">
    <source>
        <dbReference type="ARBA" id="ARBA00022490"/>
    </source>
</evidence>
<evidence type="ECO:0000259" key="7">
    <source>
        <dbReference type="Pfam" id="PF24986"/>
    </source>
</evidence>
<dbReference type="InterPro" id="IPR009000">
    <property type="entry name" value="Transl_B-barrel_sf"/>
</dbReference>
<dbReference type="InterPro" id="IPR036976">
    <property type="entry name" value="RimM_N_sf"/>
</dbReference>
<keyword evidence="9" id="KW-1185">Reference proteome</keyword>
<dbReference type="Pfam" id="PF01782">
    <property type="entry name" value="RimM"/>
    <property type="match status" value="1"/>
</dbReference>
<dbReference type="SUPFAM" id="SSF50346">
    <property type="entry name" value="PRC-barrel domain"/>
    <property type="match status" value="1"/>
</dbReference>
<dbReference type="PATRIC" id="fig|1610491.3.peg.1993"/>
<dbReference type="RefSeq" id="WP_046742114.1">
    <property type="nucleotide sequence ID" value="NZ_LBNQ01000026.1"/>
</dbReference>
<gene>
    <name evidence="5" type="primary">rimM</name>
    <name evidence="8" type="ORF">AAV94_09380</name>
</gene>
<name>A0A0U1PYP7_9BURK</name>
<evidence type="ECO:0000259" key="6">
    <source>
        <dbReference type="Pfam" id="PF01782"/>
    </source>
</evidence>
<dbReference type="HAMAP" id="MF_00014">
    <property type="entry name" value="Ribosome_mat_RimM"/>
    <property type="match status" value="1"/>
</dbReference>
<evidence type="ECO:0000313" key="8">
    <source>
        <dbReference type="EMBL" id="KKW67644.1"/>
    </source>
</evidence>
<evidence type="ECO:0000256" key="5">
    <source>
        <dbReference type="HAMAP-Rule" id="MF_00014"/>
    </source>
</evidence>
<evidence type="ECO:0000256" key="2">
    <source>
        <dbReference type="ARBA" id="ARBA00022517"/>
    </source>
</evidence>
<dbReference type="Proteomes" id="UP000050580">
    <property type="component" value="Unassembled WGS sequence"/>
</dbReference>
<keyword evidence="1 5" id="KW-0963">Cytoplasm</keyword>
<organism evidence="8 9">
    <name type="scientific">Lampropedia cohaerens</name>
    <dbReference type="NCBI Taxonomy" id="1610491"/>
    <lineage>
        <taxon>Bacteria</taxon>
        <taxon>Pseudomonadati</taxon>
        <taxon>Pseudomonadota</taxon>
        <taxon>Betaproteobacteria</taxon>
        <taxon>Burkholderiales</taxon>
        <taxon>Comamonadaceae</taxon>
        <taxon>Lampropedia</taxon>
    </lineage>
</organism>
<dbReference type="PANTHER" id="PTHR33692:SF1">
    <property type="entry name" value="RIBOSOME MATURATION FACTOR RIMM"/>
    <property type="match status" value="1"/>
</dbReference>
<dbReference type="OrthoDB" id="9783509at2"/>
<evidence type="ECO:0000256" key="3">
    <source>
        <dbReference type="ARBA" id="ARBA00022552"/>
    </source>
</evidence>
<accession>A0A0U1PYP7</accession>
<comment type="subcellular location">
    <subcellularLocation>
        <location evidence="5">Cytoplasm</location>
    </subcellularLocation>
</comment>
<comment type="subunit">
    <text evidence="5">Binds ribosomal protein uS19.</text>
</comment>
<reference evidence="8 9" key="1">
    <citation type="submission" date="2015-05" db="EMBL/GenBank/DDBJ databases">
        <title>Draft genome sequence of Lampropedia sp. CT6, isolated from the microbial mat of a hot water spring, located at Manikaran, India.</title>
        <authorList>
            <person name="Tripathi C."/>
            <person name="Rani P."/>
            <person name="Mahato N.K."/>
            <person name="Lal R."/>
        </authorList>
    </citation>
    <scope>NUCLEOTIDE SEQUENCE [LARGE SCALE GENOMIC DNA]</scope>
    <source>
        <strain evidence="8 9">CT6</strain>
    </source>
</reference>
<dbReference type="Pfam" id="PF24986">
    <property type="entry name" value="PRC_RimM"/>
    <property type="match status" value="1"/>
</dbReference>
<comment type="function">
    <text evidence="5">An accessory protein needed during the final step in the assembly of 30S ribosomal subunit, possibly for assembly of the head region. Essential for efficient processing of 16S rRNA. May be needed both before and after RbfA during the maturation of 16S rRNA. It has affinity for free ribosomal 30S subunits but not for 70S ribosomes.</text>
</comment>
<feature type="domain" description="RimM N-terminal" evidence="6">
    <location>
        <begin position="16"/>
        <end position="103"/>
    </location>
</feature>
<comment type="domain">
    <text evidence="5">The PRC barrel domain binds ribosomal protein uS19.</text>
</comment>
<sequence>MAGFVAPQAPGGLIELARIGGAWGVKGQVKLIPFSADAEALQEASYWYVLPPAGRAALFSAPLRVDVAHIRVQGDALVAQLKGVDDRDWAQALRGATIALPRSAFPALPDGEYYWVDLIGLAVVNRQGVQLGHVREMLSNGPQSVLVVQEQKRESGLAAGKAAEHLIPFVEVYVDAVDLAGQTITVDWQPDY</sequence>
<dbReference type="GO" id="GO:0005737">
    <property type="term" value="C:cytoplasm"/>
    <property type="evidence" value="ECO:0007669"/>
    <property type="project" value="UniProtKB-SubCell"/>
</dbReference>
<dbReference type="AlphaFoldDB" id="A0A0U1PYP7"/>
<feature type="domain" description="Ribosome maturation factor RimM PRC barrel" evidence="7">
    <location>
        <begin position="115"/>
        <end position="191"/>
    </location>
</feature>
<dbReference type="EMBL" id="LBNQ01000026">
    <property type="protein sequence ID" value="KKW67644.1"/>
    <property type="molecule type" value="Genomic_DNA"/>
</dbReference>
<keyword evidence="2 5" id="KW-0690">Ribosome biogenesis</keyword>
<dbReference type="InterPro" id="IPR056792">
    <property type="entry name" value="PRC_RimM"/>
</dbReference>
<comment type="similarity">
    <text evidence="5">Belongs to the RimM family.</text>
</comment>
<proteinExistence type="inferred from homology"/>
<dbReference type="Gene3D" id="2.30.30.240">
    <property type="entry name" value="PRC-barrel domain"/>
    <property type="match status" value="1"/>
</dbReference>
<dbReference type="NCBIfam" id="TIGR02273">
    <property type="entry name" value="16S_RimM"/>
    <property type="match status" value="1"/>
</dbReference>
<dbReference type="InterPro" id="IPR002676">
    <property type="entry name" value="RimM_N"/>
</dbReference>
<dbReference type="PANTHER" id="PTHR33692">
    <property type="entry name" value="RIBOSOME MATURATION FACTOR RIMM"/>
    <property type="match status" value="1"/>
</dbReference>
<dbReference type="GO" id="GO:0043022">
    <property type="term" value="F:ribosome binding"/>
    <property type="evidence" value="ECO:0007669"/>
    <property type="project" value="InterPro"/>
</dbReference>
<dbReference type="Gene3D" id="2.40.30.60">
    <property type="entry name" value="RimM"/>
    <property type="match status" value="1"/>
</dbReference>
<dbReference type="GO" id="GO:0005840">
    <property type="term" value="C:ribosome"/>
    <property type="evidence" value="ECO:0007669"/>
    <property type="project" value="InterPro"/>
</dbReference>
<dbReference type="SUPFAM" id="SSF50447">
    <property type="entry name" value="Translation proteins"/>
    <property type="match status" value="1"/>
</dbReference>
<comment type="caution">
    <text evidence="8">The sequence shown here is derived from an EMBL/GenBank/DDBJ whole genome shotgun (WGS) entry which is preliminary data.</text>
</comment>
<dbReference type="STRING" id="1610491.AAV94_09380"/>
<dbReference type="GO" id="GO:0006364">
    <property type="term" value="P:rRNA processing"/>
    <property type="evidence" value="ECO:0007669"/>
    <property type="project" value="UniProtKB-UniRule"/>
</dbReference>
<protein>
    <recommendedName>
        <fullName evidence="5">Ribosome maturation factor RimM</fullName>
    </recommendedName>
</protein>
<evidence type="ECO:0000313" key="9">
    <source>
        <dbReference type="Proteomes" id="UP000050580"/>
    </source>
</evidence>
<dbReference type="GO" id="GO:0042274">
    <property type="term" value="P:ribosomal small subunit biogenesis"/>
    <property type="evidence" value="ECO:0007669"/>
    <property type="project" value="UniProtKB-UniRule"/>
</dbReference>
<keyword evidence="4 5" id="KW-0143">Chaperone</keyword>
<dbReference type="InterPro" id="IPR011961">
    <property type="entry name" value="RimM"/>
</dbReference>
<evidence type="ECO:0000256" key="4">
    <source>
        <dbReference type="ARBA" id="ARBA00023186"/>
    </source>
</evidence>
<dbReference type="InterPro" id="IPR011033">
    <property type="entry name" value="PRC_barrel-like_sf"/>
</dbReference>
<keyword evidence="3 5" id="KW-0698">rRNA processing</keyword>